<dbReference type="EMBL" id="LK022884">
    <property type="protein sequence ID" value="VTZ68190.1"/>
    <property type="molecule type" value="Genomic_DNA"/>
</dbReference>
<gene>
    <name evidence="3" type="ORF">PCHAS_0731800</name>
</gene>
<dbReference type="InterPro" id="IPR006477">
    <property type="entry name" value="Yir_bir_cir"/>
</dbReference>
<keyword evidence="2" id="KW-1133">Transmembrane helix</keyword>
<dbReference type="VEuPathDB" id="PlasmoDB:PCHAS_0731800"/>
<keyword evidence="1" id="KW-0175">Coiled coil</keyword>
<protein>
    <submittedName>
        <fullName evidence="3">CIR protein</fullName>
    </submittedName>
</protein>
<evidence type="ECO:0000313" key="4">
    <source>
        <dbReference type="Proteomes" id="UP000071118"/>
    </source>
</evidence>
<dbReference type="Proteomes" id="UP000071118">
    <property type="component" value="Chromosome 7"/>
</dbReference>
<feature type="transmembrane region" description="Helical" evidence="2">
    <location>
        <begin position="248"/>
        <end position="267"/>
    </location>
</feature>
<keyword evidence="2" id="KW-0812">Transmembrane</keyword>
<dbReference type="NCBIfam" id="TIGR01590">
    <property type="entry name" value="yir-bir-cir_Pla"/>
    <property type="match status" value="1"/>
</dbReference>
<feature type="coiled-coil region" evidence="1">
    <location>
        <begin position="163"/>
        <end position="193"/>
    </location>
</feature>
<dbReference type="RefSeq" id="XP_016653695.1">
    <property type="nucleotide sequence ID" value="XM_016797772.1"/>
</dbReference>
<keyword evidence="4" id="KW-1185">Reference proteome</keyword>
<keyword evidence="2" id="KW-0472">Membrane</keyword>
<reference evidence="3 4" key="1">
    <citation type="journal article" date="2014" name="BMC Biol.">
        <title>A comprehensive evaluation of rodent malaria parasite genomes and gene expression.</title>
        <authorList>
            <person name="Otto T.D."/>
            <person name="Bohme U."/>
            <person name="Jackson A.P."/>
            <person name="Hunt M."/>
            <person name="Franke-Fayard B."/>
            <person name="Hoeijmakers W.A."/>
            <person name="Religa A.A."/>
            <person name="Robertson L."/>
            <person name="Sanders M."/>
            <person name="Ogun S.A."/>
            <person name="Cunningham D."/>
            <person name="Erhart A."/>
            <person name="Billker O."/>
            <person name="Khan S.M."/>
            <person name="Stunnenberg H.G."/>
            <person name="Langhorne J."/>
            <person name="Holder A.A."/>
            <person name="Waters A.P."/>
            <person name="Newbold C.I."/>
            <person name="Pain A."/>
            <person name="Berriman M."/>
            <person name="Janse C.J."/>
        </authorList>
    </citation>
    <scope>NUCLEOTIDE SEQUENCE [LARGE SCALE GENOMIC DNA]</scope>
    <source>
        <strain evidence="3 4">AS</strain>
    </source>
</reference>
<proteinExistence type="predicted"/>
<organism evidence="3 4">
    <name type="scientific">Plasmodium chabaudi chabaudi</name>
    <dbReference type="NCBI Taxonomy" id="31271"/>
    <lineage>
        <taxon>Eukaryota</taxon>
        <taxon>Sar</taxon>
        <taxon>Alveolata</taxon>
        <taxon>Apicomplexa</taxon>
        <taxon>Aconoidasida</taxon>
        <taxon>Haemosporida</taxon>
        <taxon>Plasmodiidae</taxon>
        <taxon>Plasmodium</taxon>
        <taxon>Plasmodium (Vinckeia)</taxon>
    </lineage>
</organism>
<sequence>MAFGVCGAIKAIDKFFSVKQKNSVDVIEHYNLINTYCPFKNNPRKNECHSYEEMVSSAVIYLLKYFEFDYDYKDDFKNDKIAEYAILWLSYKLKQNPQNRINRLNDFYTKHIEKNAQYNTKITTVSDNKTYRNIIDKKKDLMDMDINDIFKFYAPFKSLCDMYNELDKENQECENYFRKANELVENFEKLNGNSDITGNNSYRKILYTLSTDYDDFKNYFVEKCSGYTNLPTLSKIKTLQFSSITSKLIPVLLAFAIPIFLGIAYKYSLLGFDKRLHIQYLREKRKKIKRREYNYILFEESDYSRNSNNY</sequence>
<dbReference type="Pfam" id="PF06022">
    <property type="entry name" value="Cir_Bir_Yir"/>
    <property type="match status" value="1"/>
</dbReference>
<evidence type="ECO:0000313" key="3">
    <source>
        <dbReference type="EMBL" id="VTZ68190.1"/>
    </source>
</evidence>
<dbReference type="AlphaFoldDB" id="A0A4V0K5L0"/>
<dbReference type="KEGG" id="pcb:PCHAS_0731800"/>
<accession>A0A4V0K5L0</accession>
<evidence type="ECO:0000256" key="2">
    <source>
        <dbReference type="SAM" id="Phobius"/>
    </source>
</evidence>
<evidence type="ECO:0000256" key="1">
    <source>
        <dbReference type="SAM" id="Coils"/>
    </source>
</evidence>
<name>A0A4V0K5L0_PLACU</name>
<dbReference type="GeneID" id="27794703"/>